<accession>A0A219B5W0</accession>
<dbReference type="AlphaFoldDB" id="A0A219B5W0"/>
<dbReference type="RefSeq" id="WP_088712269.1">
    <property type="nucleotide sequence ID" value="NZ_NFZT01000001.1"/>
</dbReference>
<name>A0A219B5W0_9SPHN</name>
<dbReference type="STRING" id="1234595.C725_2524"/>
<dbReference type="EMBL" id="NFZT01000001">
    <property type="protein sequence ID" value="OWV33496.1"/>
    <property type="molecule type" value="Genomic_DNA"/>
</dbReference>
<comment type="caution">
    <text evidence="1">The sequence shown here is derived from an EMBL/GenBank/DDBJ whole genome shotgun (WGS) entry which is preliminary data.</text>
</comment>
<reference evidence="2" key="1">
    <citation type="submission" date="2017-05" db="EMBL/GenBank/DDBJ databases">
        <authorList>
            <person name="Lin X."/>
        </authorList>
    </citation>
    <scope>NUCLEOTIDE SEQUENCE [LARGE SCALE GENOMIC DNA]</scope>
    <source>
        <strain evidence="2">JLT2012</strain>
    </source>
</reference>
<proteinExistence type="predicted"/>
<dbReference type="OrthoDB" id="9815695at2"/>
<gene>
    <name evidence="1" type="ORF">B5C34_08510</name>
</gene>
<evidence type="ECO:0000313" key="1">
    <source>
        <dbReference type="EMBL" id="OWV33496.1"/>
    </source>
</evidence>
<dbReference type="Proteomes" id="UP000198462">
    <property type="component" value="Unassembled WGS sequence"/>
</dbReference>
<evidence type="ECO:0000313" key="2">
    <source>
        <dbReference type="Proteomes" id="UP000198462"/>
    </source>
</evidence>
<dbReference type="Pfam" id="PF11011">
    <property type="entry name" value="DUF2849"/>
    <property type="match status" value="1"/>
</dbReference>
<evidence type="ECO:0008006" key="3">
    <source>
        <dbReference type="Google" id="ProtNLM"/>
    </source>
</evidence>
<dbReference type="InterPro" id="IPR021270">
    <property type="entry name" value="DUF2849"/>
</dbReference>
<sequence>MIILTGNDLETGDVVWWTGSGWSRRVADAAFVEPGEGPEQAAGIMHREMTSRAVNGAYEVDAEDGEQGPVPSHIKERMRAAGPSVRPDLGVQAEG</sequence>
<organism evidence="1 2">
    <name type="scientific">Pacificimonas flava</name>
    <dbReference type="NCBI Taxonomy" id="1234595"/>
    <lineage>
        <taxon>Bacteria</taxon>
        <taxon>Pseudomonadati</taxon>
        <taxon>Pseudomonadota</taxon>
        <taxon>Alphaproteobacteria</taxon>
        <taxon>Sphingomonadales</taxon>
        <taxon>Sphingosinicellaceae</taxon>
        <taxon>Pacificimonas</taxon>
    </lineage>
</organism>
<keyword evidence="2" id="KW-1185">Reference proteome</keyword>
<protein>
    <recommendedName>
        <fullName evidence="3">DUF2849 domain-containing protein</fullName>
    </recommendedName>
</protein>